<dbReference type="EMBL" id="BGZK01000253">
    <property type="protein sequence ID" value="GBP31935.1"/>
    <property type="molecule type" value="Genomic_DNA"/>
</dbReference>
<gene>
    <name evidence="2" type="ORF">EVAR_18474_1</name>
</gene>
<organism evidence="2 3">
    <name type="scientific">Eumeta variegata</name>
    <name type="common">Bagworm moth</name>
    <name type="synonym">Eumeta japonica</name>
    <dbReference type="NCBI Taxonomy" id="151549"/>
    <lineage>
        <taxon>Eukaryota</taxon>
        <taxon>Metazoa</taxon>
        <taxon>Ecdysozoa</taxon>
        <taxon>Arthropoda</taxon>
        <taxon>Hexapoda</taxon>
        <taxon>Insecta</taxon>
        <taxon>Pterygota</taxon>
        <taxon>Neoptera</taxon>
        <taxon>Endopterygota</taxon>
        <taxon>Lepidoptera</taxon>
        <taxon>Glossata</taxon>
        <taxon>Ditrysia</taxon>
        <taxon>Tineoidea</taxon>
        <taxon>Psychidae</taxon>
        <taxon>Oiketicinae</taxon>
        <taxon>Eumeta</taxon>
    </lineage>
</organism>
<dbReference type="Proteomes" id="UP000299102">
    <property type="component" value="Unassembled WGS sequence"/>
</dbReference>
<comment type="caution">
    <text evidence="2">The sequence shown here is derived from an EMBL/GenBank/DDBJ whole genome shotgun (WGS) entry which is preliminary data.</text>
</comment>
<keyword evidence="3" id="KW-1185">Reference proteome</keyword>
<dbReference type="AlphaFoldDB" id="A0A4C1UZP7"/>
<name>A0A4C1UZP7_EUMVA</name>
<feature type="region of interest" description="Disordered" evidence="1">
    <location>
        <begin position="1"/>
        <end position="32"/>
    </location>
</feature>
<evidence type="ECO:0000256" key="1">
    <source>
        <dbReference type="SAM" id="MobiDB-lite"/>
    </source>
</evidence>
<protein>
    <submittedName>
        <fullName evidence="2">Uncharacterized protein</fullName>
    </submittedName>
</protein>
<evidence type="ECO:0000313" key="2">
    <source>
        <dbReference type="EMBL" id="GBP31935.1"/>
    </source>
</evidence>
<proteinExistence type="predicted"/>
<reference evidence="2 3" key="1">
    <citation type="journal article" date="2019" name="Commun. Biol.">
        <title>The bagworm genome reveals a unique fibroin gene that provides high tensile strength.</title>
        <authorList>
            <person name="Kono N."/>
            <person name="Nakamura H."/>
            <person name="Ohtoshi R."/>
            <person name="Tomita M."/>
            <person name="Numata K."/>
            <person name="Arakawa K."/>
        </authorList>
    </citation>
    <scope>NUCLEOTIDE SEQUENCE [LARGE SCALE GENOMIC DNA]</scope>
</reference>
<accession>A0A4C1UZP7</accession>
<sequence length="72" mass="8408">MRATFATNPRSLRRRRSPRALPRCAARPPHRHRTAGLRRLRTHLRILHDGPALSEGWRRPSSTMLSLNLMDF</sequence>
<evidence type="ECO:0000313" key="3">
    <source>
        <dbReference type="Proteomes" id="UP000299102"/>
    </source>
</evidence>